<keyword evidence="5" id="KW-0547">Nucleotide-binding</keyword>
<keyword evidence="6" id="KW-0067">ATP-binding</keyword>
<comment type="pathway">
    <text evidence="1">Pyrimidine metabolism; CTP biosynthesis via de novo pathway; CTP from UDP: step 2/2.</text>
</comment>
<dbReference type="PANTHER" id="PTHR11550">
    <property type="entry name" value="CTP SYNTHASE"/>
    <property type="match status" value="1"/>
</dbReference>
<evidence type="ECO:0000256" key="4">
    <source>
        <dbReference type="ARBA" id="ARBA00022598"/>
    </source>
</evidence>
<evidence type="ECO:0000256" key="1">
    <source>
        <dbReference type="ARBA" id="ARBA00005171"/>
    </source>
</evidence>
<evidence type="ECO:0000256" key="9">
    <source>
        <dbReference type="ARBA" id="ARBA00047781"/>
    </source>
</evidence>
<reference evidence="11" key="2">
    <citation type="journal article" date="2015" name="Data Brief">
        <title>Shoot transcriptome of the giant reed, Arundo donax.</title>
        <authorList>
            <person name="Barrero R.A."/>
            <person name="Guerrero F.D."/>
            <person name="Moolhuijzen P."/>
            <person name="Goolsby J.A."/>
            <person name="Tidwell J."/>
            <person name="Bellgard S.E."/>
            <person name="Bellgard M.I."/>
        </authorList>
    </citation>
    <scope>NUCLEOTIDE SEQUENCE</scope>
    <source>
        <tissue evidence="11">Shoot tissue taken approximately 20 cm above the soil surface</tissue>
    </source>
</reference>
<reference evidence="11" key="1">
    <citation type="submission" date="2014-09" db="EMBL/GenBank/DDBJ databases">
        <authorList>
            <person name="Magalhaes I.L.F."/>
            <person name="Oliveira U."/>
            <person name="Santos F.R."/>
            <person name="Vidigal T.H.D.A."/>
            <person name="Brescovit A.D."/>
            <person name="Santos A.J."/>
        </authorList>
    </citation>
    <scope>NUCLEOTIDE SEQUENCE</scope>
    <source>
        <tissue evidence="11">Shoot tissue taken approximately 20 cm above the soil surface</tissue>
    </source>
</reference>
<comment type="similarity">
    <text evidence="2">Belongs to the CTP synthase family.</text>
</comment>
<keyword evidence="4" id="KW-0436">Ligase</keyword>
<sequence>MVLAAKYARENKVPYLGICLGMQISVIEMSRHVLGLGDADSEEFNKDTPNRVVMYMPEVSKTHMGNTMRLGCRRTFFRKPDCLTSKLNLKCLDSCVVWSFPYWDVYIFVASQFKMQL</sequence>
<dbReference type="GO" id="GO:0019856">
    <property type="term" value="P:pyrimidine nucleobase biosynthetic process"/>
    <property type="evidence" value="ECO:0007669"/>
    <property type="project" value="TreeGrafter"/>
</dbReference>
<organism evidence="11">
    <name type="scientific">Arundo donax</name>
    <name type="common">Giant reed</name>
    <name type="synonym">Donax arundinaceus</name>
    <dbReference type="NCBI Taxonomy" id="35708"/>
    <lineage>
        <taxon>Eukaryota</taxon>
        <taxon>Viridiplantae</taxon>
        <taxon>Streptophyta</taxon>
        <taxon>Embryophyta</taxon>
        <taxon>Tracheophyta</taxon>
        <taxon>Spermatophyta</taxon>
        <taxon>Magnoliopsida</taxon>
        <taxon>Liliopsida</taxon>
        <taxon>Poales</taxon>
        <taxon>Poaceae</taxon>
        <taxon>PACMAD clade</taxon>
        <taxon>Arundinoideae</taxon>
        <taxon>Arundineae</taxon>
        <taxon>Arundo</taxon>
    </lineage>
</organism>
<keyword evidence="7" id="KW-0315">Glutamine amidotransferase</keyword>
<accession>A0A0A9E139</accession>
<dbReference type="GO" id="GO:0044210">
    <property type="term" value="P:'de novo' CTP biosynthetic process"/>
    <property type="evidence" value="ECO:0007669"/>
    <property type="project" value="UniProtKB-UniPathway"/>
</dbReference>
<feature type="domain" description="Glutamine amidotransferase" evidence="10">
    <location>
        <begin position="2"/>
        <end position="84"/>
    </location>
</feature>
<dbReference type="InterPro" id="IPR004468">
    <property type="entry name" value="CTP_synthase"/>
</dbReference>
<dbReference type="SUPFAM" id="SSF52317">
    <property type="entry name" value="Class I glutamine amidotransferase-like"/>
    <property type="match status" value="1"/>
</dbReference>
<dbReference type="AlphaFoldDB" id="A0A0A9E139"/>
<dbReference type="GO" id="GO:0042802">
    <property type="term" value="F:identical protein binding"/>
    <property type="evidence" value="ECO:0007669"/>
    <property type="project" value="TreeGrafter"/>
</dbReference>
<dbReference type="InterPro" id="IPR017926">
    <property type="entry name" value="GATASE"/>
</dbReference>
<dbReference type="Gene3D" id="3.40.50.880">
    <property type="match status" value="1"/>
</dbReference>
<name>A0A0A9E139_ARUDO</name>
<evidence type="ECO:0000256" key="2">
    <source>
        <dbReference type="ARBA" id="ARBA00007533"/>
    </source>
</evidence>
<comment type="catalytic activity">
    <reaction evidence="9">
        <text>UTP + L-glutamine + ATP + H2O = CTP + L-glutamate + ADP + phosphate + 2 H(+)</text>
        <dbReference type="Rhea" id="RHEA:26426"/>
        <dbReference type="ChEBI" id="CHEBI:15377"/>
        <dbReference type="ChEBI" id="CHEBI:15378"/>
        <dbReference type="ChEBI" id="CHEBI:29985"/>
        <dbReference type="ChEBI" id="CHEBI:30616"/>
        <dbReference type="ChEBI" id="CHEBI:37563"/>
        <dbReference type="ChEBI" id="CHEBI:43474"/>
        <dbReference type="ChEBI" id="CHEBI:46398"/>
        <dbReference type="ChEBI" id="CHEBI:58359"/>
        <dbReference type="ChEBI" id="CHEBI:456216"/>
        <dbReference type="EC" id="6.3.4.2"/>
    </reaction>
</comment>
<evidence type="ECO:0000256" key="5">
    <source>
        <dbReference type="ARBA" id="ARBA00022741"/>
    </source>
</evidence>
<dbReference type="PANTHER" id="PTHR11550:SF40">
    <property type="entry name" value="CTP SYNTHASE"/>
    <property type="match status" value="1"/>
</dbReference>
<evidence type="ECO:0000256" key="6">
    <source>
        <dbReference type="ARBA" id="ARBA00022840"/>
    </source>
</evidence>
<dbReference type="Pfam" id="PF00117">
    <property type="entry name" value="GATase"/>
    <property type="match status" value="1"/>
</dbReference>
<dbReference type="GO" id="GO:0003883">
    <property type="term" value="F:CTP synthase activity"/>
    <property type="evidence" value="ECO:0007669"/>
    <property type="project" value="UniProtKB-EC"/>
</dbReference>
<dbReference type="InterPro" id="IPR029062">
    <property type="entry name" value="Class_I_gatase-like"/>
</dbReference>
<dbReference type="EMBL" id="GBRH01208188">
    <property type="protein sequence ID" value="JAD89707.1"/>
    <property type="molecule type" value="Transcribed_RNA"/>
</dbReference>
<evidence type="ECO:0000256" key="8">
    <source>
        <dbReference type="ARBA" id="ARBA00022975"/>
    </source>
</evidence>
<evidence type="ECO:0000259" key="10">
    <source>
        <dbReference type="Pfam" id="PF00117"/>
    </source>
</evidence>
<protein>
    <recommendedName>
        <fullName evidence="3">CTP synthase (glutamine hydrolyzing)</fullName>
        <ecNumber evidence="3">6.3.4.2</ecNumber>
    </recommendedName>
</protein>
<proteinExistence type="inferred from homology"/>
<evidence type="ECO:0000256" key="7">
    <source>
        <dbReference type="ARBA" id="ARBA00022962"/>
    </source>
</evidence>
<dbReference type="GO" id="GO:0005524">
    <property type="term" value="F:ATP binding"/>
    <property type="evidence" value="ECO:0007669"/>
    <property type="project" value="UniProtKB-KW"/>
</dbReference>
<dbReference type="UniPathway" id="UPA00159">
    <property type="reaction ID" value="UER00277"/>
</dbReference>
<evidence type="ECO:0000256" key="3">
    <source>
        <dbReference type="ARBA" id="ARBA00012291"/>
    </source>
</evidence>
<keyword evidence="8" id="KW-0665">Pyrimidine biosynthesis</keyword>
<evidence type="ECO:0000313" key="11">
    <source>
        <dbReference type="EMBL" id="JAD89707.1"/>
    </source>
</evidence>
<dbReference type="EC" id="6.3.4.2" evidence="3"/>